<protein>
    <recommendedName>
        <fullName evidence="4">Protein kinase domain-containing protein</fullName>
    </recommendedName>
</protein>
<keyword evidence="2" id="KW-0547">Nucleotide-binding</keyword>
<evidence type="ECO:0000313" key="5">
    <source>
        <dbReference type="EMBL" id="KAF4629161.1"/>
    </source>
</evidence>
<dbReference type="PROSITE" id="PS50011">
    <property type="entry name" value="PROTEIN_KINASE_DOM"/>
    <property type="match status" value="1"/>
</dbReference>
<keyword evidence="3" id="KW-0067">ATP-binding</keyword>
<dbReference type="AlphaFoldDB" id="A0A8H4RH35"/>
<dbReference type="Gene3D" id="1.10.510.10">
    <property type="entry name" value="Transferase(Phosphotransferase) domain 1"/>
    <property type="match status" value="2"/>
</dbReference>
<gene>
    <name evidence="5" type="ORF">G7Y89_g8984</name>
</gene>
<reference evidence="5 6" key="1">
    <citation type="submission" date="2020-03" db="EMBL/GenBank/DDBJ databases">
        <title>Draft Genome Sequence of Cudoniella acicularis.</title>
        <authorList>
            <person name="Buettner E."/>
            <person name="Kellner H."/>
        </authorList>
    </citation>
    <scope>NUCLEOTIDE SEQUENCE [LARGE SCALE GENOMIC DNA]</scope>
    <source>
        <strain evidence="5 6">DSM 108380</strain>
    </source>
</reference>
<accession>A0A8H4RH35</accession>
<keyword evidence="6" id="KW-1185">Reference proteome</keyword>
<dbReference type="OrthoDB" id="5979581at2759"/>
<organism evidence="5 6">
    <name type="scientific">Cudoniella acicularis</name>
    <dbReference type="NCBI Taxonomy" id="354080"/>
    <lineage>
        <taxon>Eukaryota</taxon>
        <taxon>Fungi</taxon>
        <taxon>Dikarya</taxon>
        <taxon>Ascomycota</taxon>
        <taxon>Pezizomycotina</taxon>
        <taxon>Leotiomycetes</taxon>
        <taxon>Helotiales</taxon>
        <taxon>Tricladiaceae</taxon>
        <taxon>Cudoniella</taxon>
    </lineage>
</organism>
<feature type="domain" description="Protein kinase" evidence="4">
    <location>
        <begin position="1"/>
        <end position="331"/>
    </location>
</feature>
<comment type="caution">
    <text evidence="5">The sequence shown here is derived from an EMBL/GenBank/DDBJ whole genome shotgun (WGS) entry which is preliminary data.</text>
</comment>
<dbReference type="Pfam" id="PF00069">
    <property type="entry name" value="Pkinase"/>
    <property type="match status" value="1"/>
</dbReference>
<dbReference type="PANTHER" id="PTHR24055">
    <property type="entry name" value="MITOGEN-ACTIVATED PROTEIN KINASE"/>
    <property type="match status" value="1"/>
</dbReference>
<dbReference type="InterPro" id="IPR000719">
    <property type="entry name" value="Prot_kinase_dom"/>
</dbReference>
<dbReference type="SUPFAM" id="SSF56112">
    <property type="entry name" value="Protein kinase-like (PK-like)"/>
    <property type="match status" value="1"/>
</dbReference>
<dbReference type="InterPro" id="IPR050117">
    <property type="entry name" value="MAPK"/>
</dbReference>
<dbReference type="SMART" id="SM00220">
    <property type="entry name" value="S_TKc"/>
    <property type="match status" value="1"/>
</dbReference>
<keyword evidence="1" id="KW-0808">Transferase</keyword>
<evidence type="ECO:0000256" key="2">
    <source>
        <dbReference type="ARBA" id="ARBA00022741"/>
    </source>
</evidence>
<evidence type="ECO:0000256" key="1">
    <source>
        <dbReference type="ARBA" id="ARBA00022527"/>
    </source>
</evidence>
<keyword evidence="1" id="KW-0723">Serine/threonine-protein kinase</keyword>
<keyword evidence="1" id="KW-0418">Kinase</keyword>
<dbReference type="InterPro" id="IPR011009">
    <property type="entry name" value="Kinase-like_dom_sf"/>
</dbReference>
<evidence type="ECO:0000313" key="6">
    <source>
        <dbReference type="Proteomes" id="UP000566819"/>
    </source>
</evidence>
<evidence type="ECO:0000256" key="3">
    <source>
        <dbReference type="ARBA" id="ARBA00022840"/>
    </source>
</evidence>
<dbReference type="GO" id="GO:0004674">
    <property type="term" value="F:protein serine/threonine kinase activity"/>
    <property type="evidence" value="ECO:0007669"/>
    <property type="project" value="UniProtKB-KW"/>
</dbReference>
<dbReference type="EMBL" id="JAAMPI010000712">
    <property type="protein sequence ID" value="KAF4629161.1"/>
    <property type="molecule type" value="Genomic_DNA"/>
</dbReference>
<evidence type="ECO:0000259" key="4">
    <source>
        <dbReference type="PROSITE" id="PS50011"/>
    </source>
</evidence>
<dbReference type="Proteomes" id="UP000566819">
    <property type="component" value="Unassembled WGS sequence"/>
</dbReference>
<name>A0A8H4RH35_9HELO</name>
<sequence length="346" mass="38459">MSLSIGQVLRGRAASYHITKVLKAPTVFQAKIVPFEQSQIPKPAQLAVIKHFPADISSSQYRRELHNYSFESLAKSPYIRSMLDLVGHEDSPPADGTQQPKCMVFEWMDTDLWQLPSQPFRSGSQLPRIMAKSLLEALAVIADENGVHTDVNPNNVFLSGVDSPSPVVKLGDLGNLMGAGPMIKIRFQGVVIRAPEVWLDVPITPKADICWHIGLPDVLIFGFSDKVIEECTESWCIGKIIRLVGPIGNPDPAKTEIIDELALAEFLEKETFVRPGTDLEEKFIKVGTIRQELEKVDGPIEKECVDFIESLLVIDPGRRPSAREALAHPWLKMKSEEDADSDWSVD</sequence>
<proteinExistence type="predicted"/>
<dbReference type="GO" id="GO:0005524">
    <property type="term" value="F:ATP binding"/>
    <property type="evidence" value="ECO:0007669"/>
    <property type="project" value="UniProtKB-KW"/>
</dbReference>